<dbReference type="InterPro" id="IPR040676">
    <property type="entry name" value="DUF5641"/>
</dbReference>
<dbReference type="GO" id="GO:0003676">
    <property type="term" value="F:nucleic acid binding"/>
    <property type="evidence" value="ECO:0007669"/>
    <property type="project" value="InterPro"/>
</dbReference>
<dbReference type="Gene3D" id="3.10.10.10">
    <property type="entry name" value="HIV Type 1 Reverse Transcriptase, subunit A, domain 1"/>
    <property type="match status" value="1"/>
</dbReference>
<feature type="compositionally biased region" description="Pro residues" evidence="1">
    <location>
        <begin position="1301"/>
        <end position="1318"/>
    </location>
</feature>
<dbReference type="GO" id="GO:0042575">
    <property type="term" value="C:DNA polymerase complex"/>
    <property type="evidence" value="ECO:0007669"/>
    <property type="project" value="UniProtKB-ARBA"/>
</dbReference>
<feature type="domain" description="Integrase catalytic" evidence="2">
    <location>
        <begin position="833"/>
        <end position="1014"/>
    </location>
</feature>
<accession>A0A1I7SYW5</accession>
<evidence type="ECO:0000259" key="2">
    <source>
        <dbReference type="PROSITE" id="PS50994"/>
    </source>
</evidence>
<dbReference type="SUPFAM" id="SSF53098">
    <property type="entry name" value="Ribonuclease H-like"/>
    <property type="match status" value="1"/>
</dbReference>
<dbReference type="InterPro" id="IPR043502">
    <property type="entry name" value="DNA/RNA_pol_sf"/>
</dbReference>
<dbReference type="InterPro" id="IPR012337">
    <property type="entry name" value="RNaseH-like_sf"/>
</dbReference>
<proteinExistence type="predicted"/>
<dbReference type="WBParaSite" id="Csp11.Scaffold354.g886.t1">
    <property type="protein sequence ID" value="Csp11.Scaffold354.g886.t1"/>
    <property type="gene ID" value="Csp11.Scaffold354.g886"/>
</dbReference>
<dbReference type="STRING" id="1561998.A0A1I7SYW5"/>
<evidence type="ECO:0000313" key="3">
    <source>
        <dbReference type="Proteomes" id="UP000095282"/>
    </source>
</evidence>
<evidence type="ECO:0000256" key="1">
    <source>
        <dbReference type="SAM" id="MobiDB-lite"/>
    </source>
</evidence>
<dbReference type="PROSITE" id="PS50994">
    <property type="entry name" value="INTEGRASE"/>
    <property type="match status" value="1"/>
</dbReference>
<dbReference type="eggNOG" id="KOG0017">
    <property type="taxonomic scope" value="Eukaryota"/>
</dbReference>
<name>A0A1I7SYW5_9PELO</name>
<evidence type="ECO:0000313" key="4">
    <source>
        <dbReference type="WBParaSite" id="Csp11.Scaffold354.g886.t1"/>
    </source>
</evidence>
<dbReference type="InterPro" id="IPR008042">
    <property type="entry name" value="Retrotrans_Pao"/>
</dbReference>
<dbReference type="Pfam" id="PF00078">
    <property type="entry name" value="RVT_1"/>
    <property type="match status" value="1"/>
</dbReference>
<dbReference type="Pfam" id="PF18701">
    <property type="entry name" value="DUF5641"/>
    <property type="match status" value="1"/>
</dbReference>
<reference evidence="4" key="1">
    <citation type="submission" date="2016-11" db="UniProtKB">
        <authorList>
            <consortium name="WormBaseParasite"/>
        </authorList>
    </citation>
    <scope>IDENTIFICATION</scope>
</reference>
<protein>
    <submittedName>
        <fullName evidence="4">Integrase catalytic domain-containing protein</fullName>
    </submittedName>
</protein>
<feature type="compositionally biased region" description="Low complexity" evidence="1">
    <location>
        <begin position="1202"/>
        <end position="1219"/>
    </location>
</feature>
<feature type="region of interest" description="Disordered" evidence="1">
    <location>
        <begin position="1195"/>
        <end position="1240"/>
    </location>
</feature>
<organism evidence="3 4">
    <name type="scientific">Caenorhabditis tropicalis</name>
    <dbReference type="NCBI Taxonomy" id="1561998"/>
    <lineage>
        <taxon>Eukaryota</taxon>
        <taxon>Metazoa</taxon>
        <taxon>Ecdysozoa</taxon>
        <taxon>Nematoda</taxon>
        <taxon>Chromadorea</taxon>
        <taxon>Rhabditida</taxon>
        <taxon>Rhabditina</taxon>
        <taxon>Rhabditomorpha</taxon>
        <taxon>Rhabditoidea</taxon>
        <taxon>Rhabditidae</taxon>
        <taxon>Peloderinae</taxon>
        <taxon>Caenorhabditis</taxon>
    </lineage>
</organism>
<dbReference type="InterPro" id="IPR036397">
    <property type="entry name" value="RNaseH_sf"/>
</dbReference>
<dbReference type="InterPro" id="IPR043128">
    <property type="entry name" value="Rev_trsase/Diguanyl_cyclase"/>
</dbReference>
<dbReference type="PANTHER" id="PTHR47331:SF1">
    <property type="entry name" value="GAG-LIKE PROTEIN"/>
    <property type="match status" value="1"/>
</dbReference>
<dbReference type="InterPro" id="IPR001584">
    <property type="entry name" value="Integrase_cat-core"/>
</dbReference>
<dbReference type="Gene3D" id="3.30.70.270">
    <property type="match status" value="1"/>
</dbReference>
<feature type="region of interest" description="Disordered" evidence="1">
    <location>
        <begin position="1298"/>
        <end position="1318"/>
    </location>
</feature>
<dbReference type="PANTHER" id="PTHR47331">
    <property type="entry name" value="PHD-TYPE DOMAIN-CONTAINING PROTEIN"/>
    <property type="match status" value="1"/>
</dbReference>
<sequence>MEPEDSLTKLTLEVSQMWRVENLGIEDILVADNREKDSLDLLKAFNESVRYTPSGELEVALPYNGNESRLSDNHAVAYRRLENLYSTFNRGNNITEKYDNIIADQLKAGFIEVATPEMLSQNLPKYFIPHRAVIKEDSLTTKLRIVLDASSHAGGKLSLNDCLHAGSNMITPIFGILLRARCSRFIIVADIEKAFHQVRLQAEYRNVTCFLWLKDISKPPSRDNIQIYRFTRIPFGVSSSPFLLAAYIMYSLDQTAHPLNHEIKQNLYVDNALFCTNDQKEILPKIQGTRSIFENMQMNLREYIVNDEETMSSLDPTIAASVDSIKLLGYQWNRKTDTLTIKIAQIESLHPTKREVASKLAATFDPLGIVSPIMVPFKRLIQKIWGTDVTWKQLIPAELVKDWTQLRWAFADRTISVPRQVNRAYDVGIIELLMFSDASQDIYAAAGYIYHLVDDEQPYCRLLTSKNKIKPSKNEKWTIPKLELFAIECASNLAVTIVKELRIPIKRVRLFTDSSCALYWVLTTAQKRVWVANRVDKIVSNQDFLKKLGIETSIHHVPSNQNPADLATRGISTTDIKGNEQWFHGPRFLELPQPEWPCKIEGTVSCPAEFQDLVFSEIIDPVTKKSKKPKIVKPEIQATILHIAEEPYKTFVPYDSVSSLQKLVRVVYYFLTSIKKFSNKTNKTPAILDRFYSADSIIEKLKIVRCLIITEHYKDCVRRNLPFPKRPTAYTDIHGLRRGTKNVASAVLPAEAYEPIVIHGNHPLATLLMRETHEINGHLPVGYTISALRTQYWITCDKALAKRVIGSCFKCSRVNAPPFAYPFSKVLPACRTTPSRPFSKVELDYMGPLIYIMDDGKSKGKAYALIYTCLNTRATLLRMVPDGTSARYIMTLKMIFSEVGVPEDIYSDNASTFKLGHKVINRDINDLEISESLTSFIASREISYRNITPLAPWQGGIYERIVGLVKRQIHKECGAQKLDYHSMQYILSGAQSMLNNRPLMPHYRAPDDIIALRPCDFMYPGVLIATPATSEKTFPQSTTEKQLRSHVAELDETLEQIWKIWALGYLLHLRQSAEKRTNSTARKPRIGQIVIIDTPLVQRHKWPLGIIVKLNKSDSDGQIRSAVVRCKGKNYERAVSQLIPLETEPLNHPTDARDSADTIAYKSQPVLPTAATFGDPSTRYAPDTFPKDTLENIAEKTPQSVKSSKNINPKNPKNLNSKSKSFKEQIQNHPSIGEETDKEPALRLELEATGYEDPTLSIPDYVQPAEDLDLEGRTRVFLLRAAKNKRPNYVFSIDFKTSGTPLPPGMSQPPGPNPGCSV</sequence>
<dbReference type="GO" id="GO:0015074">
    <property type="term" value="P:DNA integration"/>
    <property type="evidence" value="ECO:0007669"/>
    <property type="project" value="InterPro"/>
</dbReference>
<dbReference type="Proteomes" id="UP000095282">
    <property type="component" value="Unplaced"/>
</dbReference>
<dbReference type="SUPFAM" id="SSF56672">
    <property type="entry name" value="DNA/RNA polymerases"/>
    <property type="match status" value="1"/>
</dbReference>
<dbReference type="Gene3D" id="3.30.420.10">
    <property type="entry name" value="Ribonuclease H-like superfamily/Ribonuclease H"/>
    <property type="match status" value="1"/>
</dbReference>
<keyword evidence="3" id="KW-1185">Reference proteome</keyword>
<dbReference type="Pfam" id="PF05380">
    <property type="entry name" value="Peptidase_A17"/>
    <property type="match status" value="1"/>
</dbReference>
<dbReference type="InterPro" id="IPR000477">
    <property type="entry name" value="RT_dom"/>
</dbReference>